<accession>A0ACC7PHY9</accession>
<reference evidence="1" key="1">
    <citation type="submission" date="2022-11" db="EMBL/GenBank/DDBJ databases">
        <title>Draft genome sequences of strains of Pseudomonas imrae sp. nov.</title>
        <authorList>
            <person name="Salva Serra F."/>
            <person name="Nimje P."/>
            <person name="Moore E.R.B."/>
            <person name="Marathe N.P."/>
        </authorList>
    </citation>
    <scope>NUCLEOTIDE SEQUENCE</scope>
    <source>
        <strain evidence="1">15FMM2</strain>
    </source>
</reference>
<proteinExistence type="predicted"/>
<gene>
    <name evidence="1" type="ORF">OOJ96_21005</name>
</gene>
<dbReference type="Proteomes" id="UP001637618">
    <property type="component" value="Unassembled WGS sequence"/>
</dbReference>
<keyword evidence="1" id="KW-0282">Flagellum</keyword>
<protein>
    <submittedName>
        <fullName evidence="1">Flagellar protein FlgN</fullName>
    </submittedName>
</protein>
<keyword evidence="1" id="KW-0969">Cilium</keyword>
<comment type="caution">
    <text evidence="1">The sequence shown here is derived from an EMBL/GenBank/DDBJ whole genome shotgun (WGS) entry which is preliminary data.</text>
</comment>
<sequence length="157" mass="17119">MHDHDEHLLQLIIEDIAPAQHLLELLQEESLALHGRDMRRLEDILARKQSLIVLLEQHGKKRSQILLDLGLTADHSGLVQLAGHSSVGGQLRAQSEALNQLLLSCQEANALNGQSIQVQQATTANQLRILHGGEPAALYNAQGSTSRLVKPSTLSQA</sequence>
<evidence type="ECO:0000313" key="1">
    <source>
        <dbReference type="EMBL" id="MFO2479873.1"/>
    </source>
</evidence>
<organism evidence="1 2">
    <name type="scientific">Pseudomonas imrae</name>
    <dbReference type="NCBI Taxonomy" id="2992837"/>
    <lineage>
        <taxon>Bacteria</taxon>
        <taxon>Pseudomonadati</taxon>
        <taxon>Pseudomonadota</taxon>
        <taxon>Gammaproteobacteria</taxon>
        <taxon>Pseudomonadales</taxon>
        <taxon>Pseudomonadaceae</taxon>
        <taxon>Pseudomonas</taxon>
    </lineage>
</organism>
<evidence type="ECO:0000313" key="2">
    <source>
        <dbReference type="Proteomes" id="UP001637618"/>
    </source>
</evidence>
<keyword evidence="2" id="KW-1185">Reference proteome</keyword>
<name>A0ACC7PHY9_9PSED</name>
<keyword evidence="1" id="KW-0966">Cell projection</keyword>
<dbReference type="EMBL" id="JAPEQY010000018">
    <property type="protein sequence ID" value="MFO2479873.1"/>
    <property type="molecule type" value="Genomic_DNA"/>
</dbReference>